<feature type="compositionally biased region" description="Basic and acidic residues" evidence="1">
    <location>
        <begin position="1"/>
        <end position="10"/>
    </location>
</feature>
<protein>
    <submittedName>
        <fullName evidence="3">Uncharacterized protein</fullName>
    </submittedName>
</protein>
<dbReference type="Proteomes" id="UP001417504">
    <property type="component" value="Unassembled WGS sequence"/>
</dbReference>
<organism evidence="3 4">
    <name type="scientific">Stephania japonica</name>
    <dbReference type="NCBI Taxonomy" id="461633"/>
    <lineage>
        <taxon>Eukaryota</taxon>
        <taxon>Viridiplantae</taxon>
        <taxon>Streptophyta</taxon>
        <taxon>Embryophyta</taxon>
        <taxon>Tracheophyta</taxon>
        <taxon>Spermatophyta</taxon>
        <taxon>Magnoliopsida</taxon>
        <taxon>Ranunculales</taxon>
        <taxon>Menispermaceae</taxon>
        <taxon>Menispermoideae</taxon>
        <taxon>Cissampelideae</taxon>
        <taxon>Stephania</taxon>
    </lineage>
</organism>
<keyword evidence="2" id="KW-1133">Transmembrane helix</keyword>
<keyword evidence="4" id="KW-1185">Reference proteome</keyword>
<proteinExistence type="predicted"/>
<gene>
    <name evidence="3" type="ORF">Sjap_000778</name>
</gene>
<evidence type="ECO:0000256" key="1">
    <source>
        <dbReference type="SAM" id="MobiDB-lite"/>
    </source>
</evidence>
<comment type="caution">
    <text evidence="3">The sequence shown here is derived from an EMBL/GenBank/DDBJ whole genome shotgun (WGS) entry which is preliminary data.</text>
</comment>
<feature type="transmembrane region" description="Helical" evidence="2">
    <location>
        <begin position="166"/>
        <end position="182"/>
    </location>
</feature>
<sequence>MKEEGAEKRQYGTFQGEDPSHQHHHHHHSVGFPQPVPPPGVNPPYAPPYYSSNAGYQSVPALIHFTLSLLCKLGLGNFIQQNSNRGPYVTAIDASPWSRSLPGVALDVDIRSYSIVVVGSLSQKLQRRKAKHTFANKARSAFDASDYEAIDKVPTRGMNIRDTRRFTYKAIIAAIATILGVTKGTHSW</sequence>
<name>A0AAP0KIS0_9MAGN</name>
<dbReference type="EMBL" id="JBBNAE010000001">
    <property type="protein sequence ID" value="KAK9153298.1"/>
    <property type="molecule type" value="Genomic_DNA"/>
</dbReference>
<dbReference type="AlphaFoldDB" id="A0AAP0KIS0"/>
<keyword evidence="2" id="KW-0812">Transmembrane</keyword>
<evidence type="ECO:0000256" key="2">
    <source>
        <dbReference type="SAM" id="Phobius"/>
    </source>
</evidence>
<reference evidence="3 4" key="1">
    <citation type="submission" date="2024-01" db="EMBL/GenBank/DDBJ databases">
        <title>Genome assemblies of Stephania.</title>
        <authorList>
            <person name="Yang L."/>
        </authorList>
    </citation>
    <scope>NUCLEOTIDE SEQUENCE [LARGE SCALE GENOMIC DNA]</scope>
    <source>
        <strain evidence="3">QJT</strain>
        <tissue evidence="3">Leaf</tissue>
    </source>
</reference>
<evidence type="ECO:0000313" key="4">
    <source>
        <dbReference type="Proteomes" id="UP001417504"/>
    </source>
</evidence>
<evidence type="ECO:0000313" key="3">
    <source>
        <dbReference type="EMBL" id="KAK9153298.1"/>
    </source>
</evidence>
<feature type="region of interest" description="Disordered" evidence="1">
    <location>
        <begin position="1"/>
        <end position="38"/>
    </location>
</feature>
<accession>A0AAP0KIS0</accession>
<keyword evidence="2" id="KW-0472">Membrane</keyword>